<evidence type="ECO:0000313" key="3">
    <source>
        <dbReference type="Proteomes" id="UP000003656"/>
    </source>
</evidence>
<evidence type="ECO:0000256" key="1">
    <source>
        <dbReference type="SAM" id="Phobius"/>
    </source>
</evidence>
<dbReference type="eggNOG" id="COG1807">
    <property type="taxonomic scope" value="Bacteria"/>
</dbReference>
<sequence>MEEPAGSATLLTNIRANVQVPFSWDWVRVLVMILAWLLLVIWLPGSPLWLIPLNTRSVRQRWCFAVVVTLVGGYALVRAGVSIATASRLVFHEPGRYTFDLDQYGHVADALFHGRVWLDLPVPDQLLQVSNPYDVQTRLDLMKDGASPIYWDYAFRDGHWYSYFGVVPAILLFLPYQAITSLWVPGGLMLPSAAAEPIFMALATIFGVLLSIRIVQRVSHHISVAAVSLLATAFVLGSDMLYLWYRVNFYSIPFAAAMALTLIGLWVWMGAAIPATTIAHTGVIGHAASSGTCKSRFGLWQVPGADAVSLPRVAIGSACIGATMGCRPTFATAAILGFAIFWPQLRALWRIRTHAHHDVHGGRLVVRLLIAVCVPALVVVAPVLAYNHARFGSWLDFGNAYQFTVADMTSFHTPWVNMPLTMLYYLGLPLRFESTFPFLALSPTPLPLWSFTEPSIGGIVWLMPLMVLALAVPFMRRQLRGSGLLGLCNTALVLGALLLVFDSYVGGFSWRYMADFCWLFMLGAVTVGAWWVTRRGAFGRWVVAVSVLAALVLAVMSCFALGRDDMLIVNDPATFHAVQSWFTLL</sequence>
<evidence type="ECO:0008006" key="4">
    <source>
        <dbReference type="Google" id="ProtNLM"/>
    </source>
</evidence>
<feature type="transmembrane region" description="Helical" evidence="1">
    <location>
        <begin position="197"/>
        <end position="216"/>
    </location>
</feature>
<dbReference type="AlphaFoldDB" id="D1NU16"/>
<dbReference type="EMBL" id="ABXB03000002">
    <property type="protein sequence ID" value="EFA23220.1"/>
    <property type="molecule type" value="Genomic_DNA"/>
</dbReference>
<feature type="transmembrane region" description="Helical" evidence="1">
    <location>
        <begin position="484"/>
        <end position="506"/>
    </location>
</feature>
<feature type="transmembrane region" description="Helical" evidence="1">
    <location>
        <begin position="160"/>
        <end position="185"/>
    </location>
</feature>
<name>D1NU16_9BIFI</name>
<organism evidence="2 3">
    <name type="scientific">Bifidobacterium gallicum DSM 20093 = LMG 11596</name>
    <dbReference type="NCBI Taxonomy" id="561180"/>
    <lineage>
        <taxon>Bacteria</taxon>
        <taxon>Bacillati</taxon>
        <taxon>Actinomycetota</taxon>
        <taxon>Actinomycetes</taxon>
        <taxon>Bifidobacteriales</taxon>
        <taxon>Bifidobacteriaceae</taxon>
        <taxon>Bifidobacterium</taxon>
    </lineage>
</organism>
<protein>
    <recommendedName>
        <fullName evidence="4">Glycosyltransferase</fullName>
    </recommendedName>
</protein>
<keyword evidence="1" id="KW-1133">Transmembrane helix</keyword>
<feature type="transmembrane region" description="Helical" evidence="1">
    <location>
        <begin position="541"/>
        <end position="562"/>
    </location>
</feature>
<gene>
    <name evidence="2" type="ORF">BIFGAL_03337</name>
</gene>
<feature type="transmembrane region" description="Helical" evidence="1">
    <location>
        <begin position="222"/>
        <end position="245"/>
    </location>
</feature>
<keyword evidence="1" id="KW-0472">Membrane</keyword>
<proteinExistence type="predicted"/>
<feature type="transmembrane region" description="Helical" evidence="1">
    <location>
        <begin position="364"/>
        <end position="386"/>
    </location>
</feature>
<accession>D1NU16</accession>
<dbReference type="Proteomes" id="UP000003656">
    <property type="component" value="Unassembled WGS sequence"/>
</dbReference>
<feature type="transmembrane region" description="Helical" evidence="1">
    <location>
        <begin position="455"/>
        <end position="472"/>
    </location>
</feature>
<feature type="transmembrane region" description="Helical" evidence="1">
    <location>
        <begin position="252"/>
        <end position="273"/>
    </location>
</feature>
<comment type="caution">
    <text evidence="2">The sequence shown here is derived from an EMBL/GenBank/DDBJ whole genome shotgun (WGS) entry which is preliminary data.</text>
</comment>
<reference evidence="2 3" key="1">
    <citation type="submission" date="2009-11" db="EMBL/GenBank/DDBJ databases">
        <authorList>
            <person name="Weinstock G."/>
            <person name="Sodergren E."/>
            <person name="Clifton S."/>
            <person name="Fulton L."/>
            <person name="Fulton B."/>
            <person name="Courtney L."/>
            <person name="Fronick C."/>
            <person name="Harrison M."/>
            <person name="Strong C."/>
            <person name="Farmer C."/>
            <person name="Delahaunty K."/>
            <person name="Markovic C."/>
            <person name="Hall O."/>
            <person name="Minx P."/>
            <person name="Tomlinson C."/>
            <person name="Mitreva M."/>
            <person name="Nelson J."/>
            <person name="Hou S."/>
            <person name="Wollam A."/>
            <person name="Pepin K.H."/>
            <person name="Johnson M."/>
            <person name="Bhonagiri V."/>
            <person name="Nash W.E."/>
            <person name="Warren W."/>
            <person name="Chinwalla A."/>
            <person name="Mardis E.R."/>
            <person name="Wilson R.K."/>
        </authorList>
    </citation>
    <scope>NUCLEOTIDE SEQUENCE [LARGE SCALE GENOMIC DNA]</scope>
    <source>
        <strain evidence="2 3">DSM 20093</strain>
    </source>
</reference>
<feature type="transmembrane region" description="Helical" evidence="1">
    <location>
        <begin position="512"/>
        <end position="532"/>
    </location>
</feature>
<feature type="transmembrane region" description="Helical" evidence="1">
    <location>
        <begin position="26"/>
        <end position="50"/>
    </location>
</feature>
<evidence type="ECO:0000313" key="2">
    <source>
        <dbReference type="EMBL" id="EFA23220.1"/>
    </source>
</evidence>
<dbReference type="STRING" id="561180.BIFGAL_03337"/>
<keyword evidence="1" id="KW-0812">Transmembrane</keyword>